<dbReference type="Proteomes" id="UP000075920">
    <property type="component" value="Unassembled WGS sequence"/>
</dbReference>
<dbReference type="EnsemblMetazoa" id="AMIN014219-RB">
    <property type="protein sequence ID" value="AMIN014219-PB"/>
    <property type="gene ID" value="AMIN014219"/>
</dbReference>
<dbReference type="EnsemblMetazoa" id="AMIN014219-RC">
    <property type="protein sequence ID" value="AMIN014219-PC"/>
    <property type="gene ID" value="AMIN014219"/>
</dbReference>
<organism evidence="1 2">
    <name type="scientific">Anopheles minimus</name>
    <dbReference type="NCBI Taxonomy" id="112268"/>
    <lineage>
        <taxon>Eukaryota</taxon>
        <taxon>Metazoa</taxon>
        <taxon>Ecdysozoa</taxon>
        <taxon>Arthropoda</taxon>
        <taxon>Hexapoda</taxon>
        <taxon>Insecta</taxon>
        <taxon>Pterygota</taxon>
        <taxon>Neoptera</taxon>
        <taxon>Endopterygota</taxon>
        <taxon>Diptera</taxon>
        <taxon>Nematocera</taxon>
        <taxon>Culicoidea</taxon>
        <taxon>Culicidae</taxon>
        <taxon>Anophelinae</taxon>
        <taxon>Anopheles</taxon>
    </lineage>
</organism>
<proteinExistence type="predicted"/>
<sequence>MFYPVGCRVRYVRLVRIRFRRACAYMRAVNVPVGESANASGVGRAIRLQ</sequence>
<protein>
    <submittedName>
        <fullName evidence="1">Uncharacterized protein</fullName>
    </submittedName>
</protein>
<dbReference type="VEuPathDB" id="VectorBase:AMIN014219"/>
<accession>A0A182WNC5</accession>
<evidence type="ECO:0000313" key="1">
    <source>
        <dbReference type="EnsemblMetazoa" id="AMIN014219-PC"/>
    </source>
</evidence>
<dbReference type="EnsemblMetazoa" id="AMIN014219-RA">
    <property type="protein sequence ID" value="AMIN014219-PA"/>
    <property type="gene ID" value="AMIN014219"/>
</dbReference>
<name>A0A182WNC5_9DIPT</name>
<reference evidence="2" key="1">
    <citation type="submission" date="2013-03" db="EMBL/GenBank/DDBJ databases">
        <title>The Genome Sequence of Anopheles minimus MINIMUS1.</title>
        <authorList>
            <consortium name="The Broad Institute Genomics Platform"/>
            <person name="Neafsey D.E."/>
            <person name="Walton C."/>
            <person name="Walker B."/>
            <person name="Young S.K."/>
            <person name="Zeng Q."/>
            <person name="Gargeya S."/>
            <person name="Fitzgerald M."/>
            <person name="Haas B."/>
            <person name="Abouelleil A."/>
            <person name="Allen A.W."/>
            <person name="Alvarado L."/>
            <person name="Arachchi H.M."/>
            <person name="Berlin A.M."/>
            <person name="Chapman S.B."/>
            <person name="Gainer-Dewar J."/>
            <person name="Goldberg J."/>
            <person name="Griggs A."/>
            <person name="Gujja S."/>
            <person name="Hansen M."/>
            <person name="Howarth C."/>
            <person name="Imamovic A."/>
            <person name="Ireland A."/>
            <person name="Larimer J."/>
            <person name="McCowan C."/>
            <person name="Murphy C."/>
            <person name="Pearson M."/>
            <person name="Poon T.W."/>
            <person name="Priest M."/>
            <person name="Roberts A."/>
            <person name="Saif S."/>
            <person name="Shea T."/>
            <person name="Sisk P."/>
            <person name="Sykes S."/>
            <person name="Wortman J."/>
            <person name="Nusbaum C."/>
            <person name="Birren B."/>
        </authorList>
    </citation>
    <scope>NUCLEOTIDE SEQUENCE [LARGE SCALE GENOMIC DNA]</scope>
    <source>
        <strain evidence="2">MINIMUS1</strain>
    </source>
</reference>
<keyword evidence="2" id="KW-1185">Reference proteome</keyword>
<evidence type="ECO:0000313" key="2">
    <source>
        <dbReference type="Proteomes" id="UP000075920"/>
    </source>
</evidence>
<dbReference type="AlphaFoldDB" id="A0A182WNC5"/>
<reference evidence="1" key="2">
    <citation type="submission" date="2020-05" db="UniProtKB">
        <authorList>
            <consortium name="EnsemblMetazoa"/>
        </authorList>
    </citation>
    <scope>IDENTIFICATION</scope>
    <source>
        <strain evidence="1">MINIMUS1</strain>
    </source>
</reference>